<dbReference type="SUPFAM" id="SSF48208">
    <property type="entry name" value="Six-hairpin glycosidases"/>
    <property type="match status" value="1"/>
</dbReference>
<evidence type="ECO:0000256" key="2">
    <source>
        <dbReference type="ARBA" id="ARBA00010833"/>
    </source>
</evidence>
<feature type="transmembrane region" description="Helical" evidence="5">
    <location>
        <begin position="54"/>
        <end position="74"/>
    </location>
</feature>
<accession>A0AA39AMK2</accession>
<dbReference type="GO" id="GO:0006487">
    <property type="term" value="P:protein N-linked glycosylation"/>
    <property type="evidence" value="ECO:0007669"/>
    <property type="project" value="UniProtKB-UniRule"/>
</dbReference>
<evidence type="ECO:0000256" key="5">
    <source>
        <dbReference type="RuleBase" id="RU368089"/>
    </source>
</evidence>
<keyword evidence="5" id="KW-0256">Endoplasmic reticulum</keyword>
<comment type="catalytic activity">
    <reaction evidence="5">
        <text>N(4)-(alpha-D-Glc-(1-&gt;2)-alpha-D-Glc-(1-&gt;3)-alpha-D-Glc-(1-&gt;3)-alpha-D-Man-(1-&gt;2)-alpha-D-Man-(1-&gt;2)-alpha-D-Man-(1-&gt;3)-[alpha-D-Man-(1-&gt;2)-alpha-D-Man-(1-&gt;3)-[alpha-D-Man-(1-&gt;2)-alpha-D-Man-(1-&gt;6)]-alpha-D-Man-(1-&gt;6)]-beta-D-Man-(1-&gt;4)-beta-D-GlcNAc-(1-&gt;4)-beta-D-GlcNAc)-L-asparaginyl-[protein] + H2O = N(4)-(alpha-D-Glc-(1-&gt;3)-alpha-D-Glc-(1-&gt;3)-alpha-D-Man-(1-&gt;2)-alpha-D-Man-(1-&gt;2)-alpha-D-Man-(1-&gt;3)-[alpha-D-Man-(1-&gt;2)-alpha-D-Man-(1-&gt;3)-[alpha-D-Man-(1-&gt;2)-alpha-D-Man-(1-&gt;6)]-alpha-D-Man-(1-&gt;6)]-beta-D-Man-(1-&gt;4)-beta-D-GlcNAc-(1-&gt;4)-beta-D-GlcNAc)-L-asparaginyl-[protein] + beta-D-glucose</text>
        <dbReference type="Rhea" id="RHEA:55988"/>
        <dbReference type="Rhea" id="RHEA-COMP:12806"/>
        <dbReference type="Rhea" id="RHEA-COMP:14355"/>
        <dbReference type="ChEBI" id="CHEBI:15377"/>
        <dbReference type="ChEBI" id="CHEBI:15903"/>
        <dbReference type="ChEBI" id="CHEBI:59082"/>
        <dbReference type="ChEBI" id="CHEBI:132537"/>
        <dbReference type="EC" id="3.2.1.106"/>
    </reaction>
</comment>
<comment type="subcellular location">
    <subcellularLocation>
        <location evidence="5">Endoplasmic reticulum membrane</location>
        <topology evidence="5">Single-pass type II membrane protein</topology>
    </subcellularLocation>
</comment>
<keyword evidence="3 5" id="KW-0378">Hydrolase</keyword>
<dbReference type="Pfam" id="PF03200">
    <property type="entry name" value="Glyco_hydro_63"/>
    <property type="match status" value="1"/>
</dbReference>
<dbReference type="Gene3D" id="2.70.98.110">
    <property type="entry name" value="Glycosyl hydrolase family 63, N-terminal domain"/>
    <property type="match status" value="1"/>
</dbReference>
<name>A0AA39AMK2_VITRO</name>
<feature type="region of interest" description="Disordered" evidence="6">
    <location>
        <begin position="1"/>
        <end position="34"/>
    </location>
</feature>
<feature type="domain" description="Glycosyl hydrolase family 63 N-terminal" evidence="8">
    <location>
        <begin position="107"/>
        <end position="275"/>
    </location>
</feature>
<dbReference type="InterPro" id="IPR031631">
    <property type="entry name" value="Glyco_hydro_63N"/>
</dbReference>
<comment type="similarity">
    <text evidence="2 5">Belongs to the glycosyl hydrolase 63 family.</text>
</comment>
<feature type="domain" description="Glycosyl hydrolase family 63 C-terminal" evidence="7">
    <location>
        <begin position="372"/>
        <end position="869"/>
    </location>
</feature>
<dbReference type="GO" id="GO:0005789">
    <property type="term" value="C:endoplasmic reticulum membrane"/>
    <property type="evidence" value="ECO:0007669"/>
    <property type="project" value="UniProtKB-SubCell"/>
</dbReference>
<evidence type="ECO:0000256" key="6">
    <source>
        <dbReference type="SAM" id="MobiDB-lite"/>
    </source>
</evidence>
<evidence type="ECO:0000256" key="1">
    <source>
        <dbReference type="ARBA" id="ARBA00004740"/>
    </source>
</evidence>
<dbReference type="FunFam" id="1.50.10.10:FF:000009">
    <property type="entry name" value="mannosyl-oligosaccharide glucosidase"/>
    <property type="match status" value="1"/>
</dbReference>
<protein>
    <recommendedName>
        <fullName evidence="5">Mannosyl-oligosaccharide glucosidase</fullName>
        <ecNumber evidence="5">3.2.1.106</ecNumber>
    </recommendedName>
</protein>
<evidence type="ECO:0000256" key="4">
    <source>
        <dbReference type="ARBA" id="ARBA00023295"/>
    </source>
</evidence>
<dbReference type="InterPro" id="IPR008928">
    <property type="entry name" value="6-hairpin_glycosidase_sf"/>
</dbReference>
<evidence type="ECO:0000313" key="10">
    <source>
        <dbReference type="Proteomes" id="UP001168098"/>
    </source>
</evidence>
<evidence type="ECO:0000313" key="9">
    <source>
        <dbReference type="EMBL" id="KAJ9709827.1"/>
    </source>
</evidence>
<dbReference type="Pfam" id="PF16923">
    <property type="entry name" value="Glyco_hydro_63N"/>
    <property type="match status" value="1"/>
</dbReference>
<keyword evidence="5" id="KW-0472">Membrane</keyword>
<dbReference type="PANTHER" id="PTHR10412:SF20">
    <property type="entry name" value="MANNOSYL-OLIGOSACCHARIDE GLUCOSIDASE GCS1"/>
    <property type="match status" value="1"/>
</dbReference>
<dbReference type="EC" id="3.2.1.106" evidence="5"/>
<dbReference type="GO" id="GO:0009311">
    <property type="term" value="P:oligosaccharide metabolic process"/>
    <property type="evidence" value="ECO:0007669"/>
    <property type="project" value="UniProtKB-UniRule"/>
</dbReference>
<keyword evidence="5" id="KW-1133">Transmembrane helix</keyword>
<dbReference type="PANTHER" id="PTHR10412">
    <property type="entry name" value="MANNOSYL-OLIGOSACCHARIDE GLUCOSIDASE"/>
    <property type="match status" value="1"/>
</dbReference>
<keyword evidence="4 5" id="KW-0326">Glycosidase</keyword>
<comment type="function">
    <text evidence="5">Cleaves the distal alpha 1,2-linked glucose residue from the Glc(3)Man(9)GlcNAc(2) oligosaccharide precursor.</text>
</comment>
<sequence length="874" mass="100931">MSGNGRRSARSRIKSSTDVDEFDRRRNSKPERKVRKDRIGDHSFIRILNVNIKALLGFVVLAFFIILFLILHLIKPVEDAQRPRVVTPFPAPKIMDLPQFQGEHKESLYWGTYRPQVYLGIRARTPQSLVAGLMWIGVKDGRYFMRHVCQDSDELSTYGWTHHNGRDYGHQVLIDHGMTLATSFLKSKEDGSGYGGDWTVRIDVKSEKWNEEMLRSAHLFFYLADEDGNALSLSGDILDIRENSLLALGSRMDVGGWQLHLESVLVLQSENVLNHIKVYIVHRNLMSTAYHLCSMPALSKLSLKLKEFSSYDDLEVHYSGFRTPHIHNLSDLVQESLGEQISAKAPFKIDIPFLSGTGLKSSRVEERLNSLTGTSLTRELIEKQNEFDNKFEKCFNLTSKVDSESLIVGKAAIGNMLGGIGYFYGQSKISLPKNNNFKSHDNFISYWPAELYTAVPSRSFFPRGFLWDEGFHQLLIWRWDIRICLDIIGHWLDLMNIDGWIPREQILGAEALSKVPEEFVLQHPTNGNPPTLFLVLHDLISSLKRNKFTSMESNEISSFLERAFVRLEAWFQWFNTTQSGNEMSSYFWHGRDGTTTRELNPKTLSSGLDDYPRASHPSGEEHHVDLRCWMLLAAECMHSITELFWKENGPEKEYGSTAKLLSDFDILNQMHLDKAHGAYFDFGNHTEKVRLSWKEVRAGNNYPTRELVRETLEKPELRLVPHIGYVSLFPLMEKIIPSESWILEKQLDLISNRSTLWTDYGLRSLSKTSSLYMKRNTEHDPPYWRGPIWMNMNYRILSALHHYSQVDGPYRDKARIIYNDLRGNLIRNVVHNYYQSGYLWEQYDQKKGKGKGARPFTGWTSLVLLIMAETYCER</sequence>
<gene>
    <name evidence="9" type="ORF">PVL29_001345</name>
</gene>
<dbReference type="InterPro" id="IPR031335">
    <property type="entry name" value="Glyco_hydro_63_C"/>
</dbReference>
<dbReference type="AlphaFoldDB" id="A0AA39AMK2"/>
<dbReference type="InterPro" id="IPR038518">
    <property type="entry name" value="Glyco_hydro_63N_sf"/>
</dbReference>
<organism evidence="9 10">
    <name type="scientific">Vitis rotundifolia</name>
    <name type="common">Muscadine grape</name>
    <dbReference type="NCBI Taxonomy" id="103349"/>
    <lineage>
        <taxon>Eukaryota</taxon>
        <taxon>Viridiplantae</taxon>
        <taxon>Streptophyta</taxon>
        <taxon>Embryophyta</taxon>
        <taxon>Tracheophyta</taxon>
        <taxon>Spermatophyta</taxon>
        <taxon>Magnoliopsida</taxon>
        <taxon>eudicotyledons</taxon>
        <taxon>Gunneridae</taxon>
        <taxon>Pentapetalae</taxon>
        <taxon>rosids</taxon>
        <taxon>Vitales</taxon>
        <taxon>Vitaceae</taxon>
        <taxon>Viteae</taxon>
        <taxon>Vitis</taxon>
    </lineage>
</organism>
<proteinExistence type="inferred from homology"/>
<dbReference type="Gene3D" id="1.50.10.10">
    <property type="match status" value="1"/>
</dbReference>
<evidence type="ECO:0000259" key="7">
    <source>
        <dbReference type="Pfam" id="PF03200"/>
    </source>
</evidence>
<evidence type="ECO:0000259" key="8">
    <source>
        <dbReference type="Pfam" id="PF16923"/>
    </source>
</evidence>
<comment type="caution">
    <text evidence="9">The sequence shown here is derived from an EMBL/GenBank/DDBJ whole genome shotgun (WGS) entry which is preliminary data.</text>
</comment>
<dbReference type="Proteomes" id="UP001168098">
    <property type="component" value="Unassembled WGS sequence"/>
</dbReference>
<dbReference type="EMBL" id="JARBHA010000001">
    <property type="protein sequence ID" value="KAJ9709827.1"/>
    <property type="molecule type" value="Genomic_DNA"/>
</dbReference>
<reference evidence="9 10" key="1">
    <citation type="journal article" date="2023" name="BMC Biotechnol.">
        <title>Vitis rotundifolia cv Carlos genome sequencing.</title>
        <authorList>
            <person name="Huff M."/>
            <person name="Hulse-Kemp A."/>
            <person name="Scheffler B."/>
            <person name="Youngblood R."/>
            <person name="Simpson S."/>
            <person name="Babiker E."/>
            <person name="Staton M."/>
        </authorList>
    </citation>
    <scope>NUCLEOTIDE SEQUENCE [LARGE SCALE GENOMIC DNA]</scope>
    <source>
        <tissue evidence="9">Leaf</tissue>
    </source>
</reference>
<comment type="pathway">
    <text evidence="1">Glycan metabolism; N-glycan degradation.</text>
</comment>
<feature type="compositionally biased region" description="Basic and acidic residues" evidence="6">
    <location>
        <begin position="22"/>
        <end position="31"/>
    </location>
</feature>
<dbReference type="InterPro" id="IPR012341">
    <property type="entry name" value="6hp_glycosidase-like_sf"/>
</dbReference>
<evidence type="ECO:0000256" key="3">
    <source>
        <dbReference type="ARBA" id="ARBA00022801"/>
    </source>
</evidence>
<dbReference type="GO" id="GO:0004573">
    <property type="term" value="F:Glc3Man9GlcNAc2 oligosaccharide glucosidase activity"/>
    <property type="evidence" value="ECO:0007669"/>
    <property type="project" value="UniProtKB-UniRule"/>
</dbReference>
<dbReference type="InterPro" id="IPR004888">
    <property type="entry name" value="Glycoside_hydrolase_63"/>
</dbReference>
<keyword evidence="5" id="KW-0812">Transmembrane</keyword>
<keyword evidence="10" id="KW-1185">Reference proteome</keyword>